<evidence type="ECO:0000256" key="1">
    <source>
        <dbReference type="SAM" id="MobiDB-lite"/>
    </source>
</evidence>
<dbReference type="InterPro" id="IPR008979">
    <property type="entry name" value="Galactose-bd-like_sf"/>
</dbReference>
<reference evidence="4" key="1">
    <citation type="submission" date="2025-08" db="UniProtKB">
        <authorList>
            <consortium name="RefSeq"/>
        </authorList>
    </citation>
    <scope>IDENTIFICATION</scope>
    <source>
        <tissue evidence="4">Whole organism</tissue>
    </source>
</reference>
<feature type="domain" description="F5/8 type C" evidence="2">
    <location>
        <begin position="32"/>
        <end position="147"/>
    </location>
</feature>
<accession>A0A979FQD9</accession>
<dbReference type="KEGG" id="hazt:125178784"/>
<keyword evidence="3" id="KW-1185">Reference proteome</keyword>
<gene>
    <name evidence="4" type="primary">LOC125178784</name>
</gene>
<protein>
    <submittedName>
        <fullName evidence="4">Uncharacterized protein LOC125178784</fullName>
    </submittedName>
</protein>
<proteinExistence type="predicted"/>
<dbReference type="Proteomes" id="UP000694843">
    <property type="component" value="Unplaced"/>
</dbReference>
<evidence type="ECO:0000313" key="4">
    <source>
        <dbReference type="RefSeq" id="XP_047739321.1"/>
    </source>
</evidence>
<evidence type="ECO:0000259" key="2">
    <source>
        <dbReference type="Pfam" id="PF00754"/>
    </source>
</evidence>
<dbReference type="SUPFAM" id="SSF49785">
    <property type="entry name" value="Galactose-binding domain-like"/>
    <property type="match status" value="1"/>
</dbReference>
<dbReference type="RefSeq" id="XP_047739321.1">
    <property type="nucleotide sequence ID" value="XM_047883365.1"/>
</dbReference>
<dbReference type="AlphaFoldDB" id="A0A979FQD9"/>
<dbReference type="GeneID" id="125178784"/>
<evidence type="ECO:0000313" key="3">
    <source>
        <dbReference type="Proteomes" id="UP000694843"/>
    </source>
</evidence>
<feature type="region of interest" description="Disordered" evidence="1">
    <location>
        <begin position="1"/>
        <end position="36"/>
    </location>
</feature>
<organism evidence="3 4">
    <name type="scientific">Hyalella azteca</name>
    <name type="common">Amphipod</name>
    <dbReference type="NCBI Taxonomy" id="294128"/>
    <lineage>
        <taxon>Eukaryota</taxon>
        <taxon>Metazoa</taxon>
        <taxon>Ecdysozoa</taxon>
        <taxon>Arthropoda</taxon>
        <taxon>Crustacea</taxon>
        <taxon>Multicrustacea</taxon>
        <taxon>Malacostraca</taxon>
        <taxon>Eumalacostraca</taxon>
        <taxon>Peracarida</taxon>
        <taxon>Amphipoda</taxon>
        <taxon>Senticaudata</taxon>
        <taxon>Talitrida</taxon>
        <taxon>Talitroidea</taxon>
        <taxon>Hyalellidae</taxon>
        <taxon>Hyalella</taxon>
    </lineage>
</organism>
<dbReference type="OrthoDB" id="6397994at2759"/>
<dbReference type="Pfam" id="PF00754">
    <property type="entry name" value="F5_F8_type_C"/>
    <property type="match status" value="1"/>
</dbReference>
<dbReference type="Gene3D" id="2.60.120.260">
    <property type="entry name" value="Galactose-binding domain-like"/>
    <property type="match status" value="1"/>
</dbReference>
<name>A0A979FQD9_HYAAZ</name>
<dbReference type="InterPro" id="IPR000421">
    <property type="entry name" value="FA58C"/>
</dbReference>
<sequence length="171" mass="19290">MSKVLLPTSQGAIYRPPTPTNASREVARGRPVTASPNWADHVKENAVDGRNDTKYHSDTTGANPKPWLLVNLVGSMWVKKIRVLPYVGGKPYRVTDYQFLLGNDEPPTAMNFSQYDLVGAIDGPVPRVEKWHEFDVSPPRCSRYVAVYKHIARPFDTYVMEVAELEVIDLY</sequence>